<reference evidence="2" key="1">
    <citation type="submission" date="2019-03" db="EMBL/GenBank/DDBJ databases">
        <title>Single cell metagenomics reveals metabolic interactions within the superorganism composed of flagellate Streblomastix strix and complex community of Bacteroidetes bacteria on its surface.</title>
        <authorList>
            <person name="Treitli S.C."/>
            <person name="Kolisko M."/>
            <person name="Husnik F."/>
            <person name="Keeling P."/>
            <person name="Hampl V."/>
        </authorList>
    </citation>
    <scope>NUCLEOTIDE SEQUENCE</scope>
    <source>
        <strain evidence="2">STM</strain>
    </source>
</reference>
<evidence type="ECO:0000313" key="2">
    <source>
        <dbReference type="EMBL" id="KAA6331542.1"/>
    </source>
</evidence>
<sequence>MKNNLLQYIILYAIVACVALVLATLVRISAASMGFDSFTAFMIFIITLGIEIIVYLSIHVILQEWMLPWIGRGLSKLPYFRNRIKASSLPVVEKEEINRNQIRKEYLQAEFQKRSNAKTIAIQYTQTTFAPYLADSDIIRLCDYINLYAERKEFRSLSPIKEENLLTTTDLLHFGWNIWNHFKFGKVGKQDDMALFLKIVFAHTLREVEVETIKKHLKDDEHKGIIKIKEDILQ</sequence>
<dbReference type="PROSITE" id="PS51257">
    <property type="entry name" value="PROKAR_LIPOPROTEIN"/>
    <property type="match status" value="1"/>
</dbReference>
<keyword evidence="1" id="KW-0472">Membrane</keyword>
<gene>
    <name evidence="2" type="ORF">EZS27_019859</name>
</gene>
<protein>
    <recommendedName>
        <fullName evidence="3">Mobilization protein</fullName>
    </recommendedName>
</protein>
<feature type="transmembrane region" description="Helical" evidence="1">
    <location>
        <begin position="38"/>
        <end position="58"/>
    </location>
</feature>
<name>A0A5J4RCT1_9ZZZZ</name>
<proteinExistence type="predicted"/>
<dbReference type="EMBL" id="SNRY01001358">
    <property type="protein sequence ID" value="KAA6331542.1"/>
    <property type="molecule type" value="Genomic_DNA"/>
</dbReference>
<accession>A0A5J4RCT1</accession>
<evidence type="ECO:0008006" key="3">
    <source>
        <dbReference type="Google" id="ProtNLM"/>
    </source>
</evidence>
<keyword evidence="1" id="KW-0812">Transmembrane</keyword>
<dbReference type="AlphaFoldDB" id="A0A5J4RCT1"/>
<keyword evidence="1" id="KW-1133">Transmembrane helix</keyword>
<feature type="transmembrane region" description="Helical" evidence="1">
    <location>
        <begin position="6"/>
        <end position="26"/>
    </location>
</feature>
<comment type="caution">
    <text evidence="2">The sequence shown here is derived from an EMBL/GenBank/DDBJ whole genome shotgun (WGS) entry which is preliminary data.</text>
</comment>
<evidence type="ECO:0000256" key="1">
    <source>
        <dbReference type="SAM" id="Phobius"/>
    </source>
</evidence>
<organism evidence="2">
    <name type="scientific">termite gut metagenome</name>
    <dbReference type="NCBI Taxonomy" id="433724"/>
    <lineage>
        <taxon>unclassified sequences</taxon>
        <taxon>metagenomes</taxon>
        <taxon>organismal metagenomes</taxon>
    </lineage>
</organism>